<dbReference type="Proteomes" id="UP000236291">
    <property type="component" value="Unassembled WGS sequence"/>
</dbReference>
<protein>
    <submittedName>
        <fullName evidence="2">Uncharacterized protein</fullName>
    </submittedName>
</protein>
<evidence type="ECO:0000256" key="1">
    <source>
        <dbReference type="SAM" id="MobiDB-lite"/>
    </source>
</evidence>
<sequence length="271" mass="30429">RKSSQESDSESARETSSDSSSGYCHERGQKSNHGSRNHLNALDACNHALERVSLSKPFTGSPSEETESCNPPGQLIFQYFEHETPYNQLKTYWSCDLSPASWVSLAWYPIYRIPTGPTLQSLSACFLTFHSLSTALQSSNTEPLNIHYSRGRDISSKLSLPIFGLAHHKFKISIWDPDGVSESQKANSLARAAENWLRLLQNAKGLDQEFLLLICNLLEDDDDDENIQLIHISPVTSCLLKLINILLVRYNYPTGFYHPLAVSEILDIIIT</sequence>
<feature type="non-terminal residue" evidence="2">
    <location>
        <position position="1"/>
    </location>
</feature>
<gene>
    <name evidence="2" type="ORF">L195_g025723</name>
</gene>
<organism evidence="2 3">
    <name type="scientific">Trifolium pratense</name>
    <name type="common">Red clover</name>
    <dbReference type="NCBI Taxonomy" id="57577"/>
    <lineage>
        <taxon>Eukaryota</taxon>
        <taxon>Viridiplantae</taxon>
        <taxon>Streptophyta</taxon>
        <taxon>Embryophyta</taxon>
        <taxon>Tracheophyta</taxon>
        <taxon>Spermatophyta</taxon>
        <taxon>Magnoliopsida</taxon>
        <taxon>eudicotyledons</taxon>
        <taxon>Gunneridae</taxon>
        <taxon>Pentapetalae</taxon>
        <taxon>rosids</taxon>
        <taxon>fabids</taxon>
        <taxon>Fabales</taxon>
        <taxon>Fabaceae</taxon>
        <taxon>Papilionoideae</taxon>
        <taxon>50 kb inversion clade</taxon>
        <taxon>NPAAA clade</taxon>
        <taxon>Hologalegina</taxon>
        <taxon>IRL clade</taxon>
        <taxon>Trifolieae</taxon>
        <taxon>Trifolium</taxon>
    </lineage>
</organism>
<evidence type="ECO:0000313" key="2">
    <source>
        <dbReference type="EMBL" id="PNY02416.1"/>
    </source>
</evidence>
<evidence type="ECO:0000313" key="3">
    <source>
        <dbReference type="Proteomes" id="UP000236291"/>
    </source>
</evidence>
<dbReference type="AlphaFoldDB" id="A0A2K3NH95"/>
<reference evidence="2 3" key="1">
    <citation type="journal article" date="2014" name="Am. J. Bot.">
        <title>Genome assembly and annotation for red clover (Trifolium pratense; Fabaceae).</title>
        <authorList>
            <person name="Istvanek J."/>
            <person name="Jaros M."/>
            <person name="Krenek A."/>
            <person name="Repkova J."/>
        </authorList>
    </citation>
    <scope>NUCLEOTIDE SEQUENCE [LARGE SCALE GENOMIC DNA]</scope>
    <source>
        <strain evidence="3">cv. Tatra</strain>
        <tissue evidence="2">Young leaves</tissue>
    </source>
</reference>
<name>A0A2K3NH95_TRIPR</name>
<proteinExistence type="predicted"/>
<feature type="region of interest" description="Disordered" evidence="1">
    <location>
        <begin position="1"/>
        <end position="37"/>
    </location>
</feature>
<comment type="caution">
    <text evidence="2">The sequence shown here is derived from an EMBL/GenBank/DDBJ whole genome shotgun (WGS) entry which is preliminary data.</text>
</comment>
<dbReference type="EMBL" id="ASHM01021329">
    <property type="protein sequence ID" value="PNY02416.1"/>
    <property type="molecule type" value="Genomic_DNA"/>
</dbReference>
<dbReference type="STRING" id="57577.A0A2K3NH95"/>
<dbReference type="PANTHER" id="PTHR31343:SF8">
    <property type="entry name" value="OS07G0246600 PROTEIN"/>
    <property type="match status" value="1"/>
</dbReference>
<accession>A0A2K3NH95</accession>
<dbReference type="InterPro" id="IPR008507">
    <property type="entry name" value="DUF789"/>
</dbReference>
<dbReference type="Pfam" id="PF05623">
    <property type="entry name" value="DUF789"/>
    <property type="match status" value="1"/>
</dbReference>
<reference evidence="2 3" key="2">
    <citation type="journal article" date="2017" name="Front. Plant Sci.">
        <title>Gene Classification and Mining of Molecular Markers Useful in Red Clover (Trifolium pratense) Breeding.</title>
        <authorList>
            <person name="Istvanek J."/>
            <person name="Dluhosova J."/>
            <person name="Dluhos P."/>
            <person name="Patkova L."/>
            <person name="Nedelnik J."/>
            <person name="Repkova J."/>
        </authorList>
    </citation>
    <scope>NUCLEOTIDE SEQUENCE [LARGE SCALE GENOMIC DNA]</scope>
    <source>
        <strain evidence="3">cv. Tatra</strain>
        <tissue evidence="2">Young leaves</tissue>
    </source>
</reference>
<dbReference type="PANTHER" id="PTHR31343">
    <property type="entry name" value="T15D22.8"/>
    <property type="match status" value="1"/>
</dbReference>